<dbReference type="Proteomes" id="UP000183898">
    <property type="component" value="Unassembled WGS sequence"/>
</dbReference>
<dbReference type="RefSeq" id="WP_074746113.1">
    <property type="nucleotide sequence ID" value="NZ_FOCT01000006.1"/>
</dbReference>
<protein>
    <submittedName>
        <fullName evidence="2">Metal-dependent hydrolase, endonuclease/exonuclease/phosphatase family</fullName>
    </submittedName>
</protein>
<accession>A0A1H8ID72</accession>
<dbReference type="Gene3D" id="3.60.10.10">
    <property type="entry name" value="Endonuclease/exonuclease/phosphatase"/>
    <property type="match status" value="1"/>
</dbReference>
<keyword evidence="2" id="KW-0540">Nuclease</keyword>
<dbReference type="SUPFAM" id="SSF56219">
    <property type="entry name" value="DNase I-like"/>
    <property type="match status" value="1"/>
</dbReference>
<dbReference type="AlphaFoldDB" id="A0A1H8ID72"/>
<keyword evidence="2" id="KW-0255">Endonuclease</keyword>
<dbReference type="EMBL" id="FOCT01000006">
    <property type="protein sequence ID" value="SEN66115.1"/>
    <property type="molecule type" value="Genomic_DNA"/>
</dbReference>
<evidence type="ECO:0000259" key="1">
    <source>
        <dbReference type="Pfam" id="PF03372"/>
    </source>
</evidence>
<name>A0A1H8ID72_9PROT</name>
<reference evidence="2 3" key="1">
    <citation type="submission" date="2016-10" db="EMBL/GenBank/DDBJ databases">
        <authorList>
            <person name="de Groot N.N."/>
        </authorList>
    </citation>
    <scope>NUCLEOTIDE SEQUENCE [LARGE SCALE GENOMIC DNA]</scope>
    <source>
        <strain evidence="2 3">Nl18</strain>
    </source>
</reference>
<dbReference type="GO" id="GO:0016020">
    <property type="term" value="C:membrane"/>
    <property type="evidence" value="ECO:0007669"/>
    <property type="project" value="GOC"/>
</dbReference>
<dbReference type="InterPro" id="IPR005135">
    <property type="entry name" value="Endo/exonuclease/phosphatase"/>
</dbReference>
<sequence length="228" mass="26432">MQMTLATYNIHGCIGTDGRFKPDRIIDVLQEMNADVIALQEVEHHQVEGYDLLDYFAAKTGLTAIAGPTLVRRTRHYGNALLTRLPVVEVNRIDLTLPGREPRGALDVTLAWNERRVHVVATHLGLRPWERRQQVRHLLKLFEIRLTEIYVLMGDLNEWFLWGRPLHWLHAHFKRPPHCATFPARRPFMALDRLWVHPRRRLKSLEAHSSGLARIASDHLPLKAIIEI</sequence>
<keyword evidence="2" id="KW-0269">Exonuclease</keyword>
<dbReference type="GO" id="GO:0006506">
    <property type="term" value="P:GPI anchor biosynthetic process"/>
    <property type="evidence" value="ECO:0007669"/>
    <property type="project" value="TreeGrafter"/>
</dbReference>
<dbReference type="PANTHER" id="PTHR14859">
    <property type="entry name" value="CALCOFLUOR WHITE HYPERSENSITIVE PROTEIN PRECURSOR"/>
    <property type="match status" value="1"/>
</dbReference>
<dbReference type="InterPro" id="IPR036691">
    <property type="entry name" value="Endo/exonu/phosph_ase_sf"/>
</dbReference>
<dbReference type="GO" id="GO:0004519">
    <property type="term" value="F:endonuclease activity"/>
    <property type="evidence" value="ECO:0007669"/>
    <property type="project" value="UniProtKB-KW"/>
</dbReference>
<dbReference type="InterPro" id="IPR051916">
    <property type="entry name" value="GPI-anchor_lipid_remodeler"/>
</dbReference>
<evidence type="ECO:0000313" key="3">
    <source>
        <dbReference type="Proteomes" id="UP000183898"/>
    </source>
</evidence>
<dbReference type="PANTHER" id="PTHR14859:SF15">
    <property type="entry name" value="ENDONUCLEASE_EXONUCLEASE_PHOSPHATASE DOMAIN-CONTAINING PROTEIN"/>
    <property type="match status" value="1"/>
</dbReference>
<evidence type="ECO:0000313" key="2">
    <source>
        <dbReference type="EMBL" id="SEN66115.1"/>
    </source>
</evidence>
<proteinExistence type="predicted"/>
<dbReference type="Pfam" id="PF03372">
    <property type="entry name" value="Exo_endo_phos"/>
    <property type="match status" value="1"/>
</dbReference>
<keyword evidence="2" id="KW-0378">Hydrolase</keyword>
<gene>
    <name evidence="2" type="ORF">SAMN05216404_10639</name>
</gene>
<organism evidence="2 3">
    <name type="scientific">Nitrosospira multiformis</name>
    <dbReference type="NCBI Taxonomy" id="1231"/>
    <lineage>
        <taxon>Bacteria</taxon>
        <taxon>Pseudomonadati</taxon>
        <taxon>Pseudomonadota</taxon>
        <taxon>Betaproteobacteria</taxon>
        <taxon>Nitrosomonadales</taxon>
        <taxon>Nitrosomonadaceae</taxon>
        <taxon>Nitrosospira</taxon>
    </lineage>
</organism>
<feature type="domain" description="Endonuclease/exonuclease/phosphatase" evidence="1">
    <location>
        <begin position="6"/>
        <end position="219"/>
    </location>
</feature>
<dbReference type="GO" id="GO:0004527">
    <property type="term" value="F:exonuclease activity"/>
    <property type="evidence" value="ECO:0007669"/>
    <property type="project" value="UniProtKB-KW"/>
</dbReference>